<feature type="binding site" evidence="3">
    <location>
        <position position="154"/>
    </location>
    <ligand>
        <name>Mg(2+)</name>
        <dbReference type="ChEBI" id="CHEBI:18420"/>
    </ligand>
</feature>
<accession>A0A840CYM4</accession>
<name>A0A840CYM4_9BACT</name>
<evidence type="ECO:0000256" key="2">
    <source>
        <dbReference type="PIRSR" id="PIRSR601952-1"/>
    </source>
</evidence>
<proteinExistence type="inferred from homology"/>
<gene>
    <name evidence="5" type="ORF">GGR21_002957</name>
</gene>
<reference evidence="5 6" key="1">
    <citation type="submission" date="2020-08" db="EMBL/GenBank/DDBJ databases">
        <title>Genomic Encyclopedia of Type Strains, Phase IV (KMG-IV): sequencing the most valuable type-strain genomes for metagenomic binning, comparative biology and taxonomic classification.</title>
        <authorList>
            <person name="Goeker M."/>
        </authorList>
    </citation>
    <scope>NUCLEOTIDE SEQUENCE [LARGE SCALE GENOMIC DNA]</scope>
    <source>
        <strain evidence="5 6">DSM 104969</strain>
    </source>
</reference>
<evidence type="ECO:0000313" key="5">
    <source>
        <dbReference type="EMBL" id="MBB4037043.1"/>
    </source>
</evidence>
<comment type="cofactor">
    <cofactor evidence="3">
        <name>Zn(2+)</name>
        <dbReference type="ChEBI" id="CHEBI:29105"/>
    </cofactor>
    <text evidence="3">Binds 2 Zn(2+) ions.</text>
</comment>
<feature type="active site" description="Phosphoserine intermediate" evidence="2">
    <location>
        <position position="85"/>
    </location>
</feature>
<evidence type="ECO:0000313" key="6">
    <source>
        <dbReference type="Proteomes" id="UP000555103"/>
    </source>
</evidence>
<dbReference type="Pfam" id="PF00245">
    <property type="entry name" value="Alk_phosphatase"/>
    <property type="match status" value="1"/>
</dbReference>
<dbReference type="RefSeq" id="WP_183307921.1">
    <property type="nucleotide sequence ID" value="NZ_JACIEP010000010.1"/>
</dbReference>
<feature type="binding site" evidence="3">
    <location>
        <position position="39"/>
    </location>
    <ligand>
        <name>Zn(2+)</name>
        <dbReference type="ChEBI" id="CHEBI:29105"/>
        <label>2</label>
    </ligand>
</feature>
<organism evidence="5 6">
    <name type="scientific">Dysgonomonas hofstadii</name>
    <dbReference type="NCBI Taxonomy" id="637886"/>
    <lineage>
        <taxon>Bacteria</taxon>
        <taxon>Pseudomonadati</taxon>
        <taxon>Bacteroidota</taxon>
        <taxon>Bacteroidia</taxon>
        <taxon>Bacteroidales</taxon>
        <taxon>Dysgonomonadaceae</taxon>
        <taxon>Dysgonomonas</taxon>
    </lineage>
</organism>
<feature type="binding site" evidence="3">
    <location>
        <position position="152"/>
    </location>
    <ligand>
        <name>Mg(2+)</name>
        <dbReference type="ChEBI" id="CHEBI:18420"/>
    </ligand>
</feature>
<dbReference type="AlphaFoldDB" id="A0A840CYM4"/>
<dbReference type="PANTHER" id="PTHR11596:SF5">
    <property type="entry name" value="ALKALINE PHOSPHATASE"/>
    <property type="match status" value="1"/>
</dbReference>
<protein>
    <submittedName>
        <fullName evidence="5">Alkaline phosphatase</fullName>
        <ecNumber evidence="5">3.1.3.1</ecNumber>
    </submittedName>
</protein>
<dbReference type="Gene3D" id="3.40.720.10">
    <property type="entry name" value="Alkaline Phosphatase, subunit A"/>
    <property type="match status" value="1"/>
</dbReference>
<dbReference type="InterPro" id="IPR001952">
    <property type="entry name" value="Alkaline_phosphatase"/>
</dbReference>
<feature type="binding site" evidence="3">
    <location>
        <position position="278"/>
    </location>
    <ligand>
        <name>Zn(2+)</name>
        <dbReference type="ChEBI" id="CHEBI:29105"/>
        <label>2</label>
    </ligand>
</feature>
<dbReference type="Proteomes" id="UP000555103">
    <property type="component" value="Unassembled WGS sequence"/>
</dbReference>
<keyword evidence="3" id="KW-0479">Metal-binding</keyword>
<dbReference type="PANTHER" id="PTHR11596">
    <property type="entry name" value="ALKALINE PHOSPHATASE"/>
    <property type="match status" value="1"/>
</dbReference>
<feature type="binding site" evidence="3">
    <location>
        <position position="274"/>
    </location>
    <ligand>
        <name>Zn(2+)</name>
        <dbReference type="ChEBI" id="CHEBI:29105"/>
        <label>2</label>
    </ligand>
</feature>
<dbReference type="CDD" id="cd16012">
    <property type="entry name" value="ALP"/>
    <property type="match status" value="1"/>
</dbReference>
<feature type="binding site" evidence="3">
    <location>
        <position position="427"/>
    </location>
    <ligand>
        <name>Zn(2+)</name>
        <dbReference type="ChEBI" id="CHEBI:29105"/>
        <label>2</label>
    </ligand>
</feature>
<comment type="cofactor">
    <cofactor evidence="3">
        <name>Mg(2+)</name>
        <dbReference type="ChEBI" id="CHEBI:18420"/>
    </cofactor>
    <text evidence="3">Binds 1 Mg(2+) ion.</text>
</comment>
<feature type="binding site" evidence="3">
    <location>
        <position position="316"/>
    </location>
    <ligand>
        <name>Zn(2+)</name>
        <dbReference type="ChEBI" id="CHEBI:29105"/>
        <label>2</label>
    </ligand>
</feature>
<sequence>MKRIYLILLAFIVILPLCAQQEYRTPVKPVKNVILMIPDGTSTSVLAISRWYQIYNDLGGDKLNLDPYLCGLVKTYQSNAPVPDSAPAMSAYTTGVPAQAGNIAIYPQANPDEDILEVDTLRAFQPLATVMEAAKTDKKKALGLVVTVDFCHATPAACVSHHYNRAEYKYLAPQIAYQDMDVVFGGGASAVTNEIRQYLKGNETDYYRNNIKAFRNYNGEKKLWALFSDGYLPYDLDRDNEKVPSLAEMTEKALMRLSKNENGFFLMVEGSQVDAAAHATDPIGIITEFLAFDKAVGAAINFARKDGETAVVIMPDHGNSGFNFPSRKLLQYTHKGLKHTFENVSKYKKTAKGLEQILLKTKPDSIKPVFKQYTDIDLTDEELDLLLSSKNYKTADYTQVGNTVNMISSIAHIMTSHTYFDFISGNHTGEDVFLAAYHPQGDLPYGLNTNTEINRYLCDLIGLHRPLSAITDELYAKHTDVFKGKDYEIEILLKDRPILLVKKGNKELSIPAFSSVAFLNGEPFKLGSVTVYIDKNNTFYLHRNVVDKL</sequence>
<dbReference type="SMART" id="SM00098">
    <property type="entry name" value="alkPPc"/>
    <property type="match status" value="1"/>
</dbReference>
<keyword evidence="3" id="KW-0862">Zinc</keyword>
<feature type="binding site" evidence="3">
    <location>
        <position position="269"/>
    </location>
    <ligand>
        <name>Mg(2+)</name>
        <dbReference type="ChEBI" id="CHEBI:18420"/>
    </ligand>
</feature>
<keyword evidence="6" id="KW-1185">Reference proteome</keyword>
<feature type="binding site" evidence="3">
    <location>
        <position position="317"/>
    </location>
    <ligand>
        <name>Zn(2+)</name>
        <dbReference type="ChEBI" id="CHEBI:29105"/>
        <label>2</label>
    </ligand>
</feature>
<keyword evidence="1" id="KW-0597">Phosphoprotein</keyword>
<dbReference type="InterPro" id="IPR017850">
    <property type="entry name" value="Alkaline_phosphatase_core_sf"/>
</dbReference>
<dbReference type="PRINTS" id="PR00113">
    <property type="entry name" value="ALKPHPHTASE"/>
</dbReference>
<comment type="caution">
    <text evidence="5">The sequence shown here is derived from an EMBL/GenBank/DDBJ whole genome shotgun (WGS) entry which is preliminary data.</text>
</comment>
<evidence type="ECO:0000256" key="3">
    <source>
        <dbReference type="PIRSR" id="PIRSR601952-2"/>
    </source>
</evidence>
<evidence type="ECO:0000256" key="1">
    <source>
        <dbReference type="ARBA" id="ARBA00022553"/>
    </source>
</evidence>
<keyword evidence="3" id="KW-0460">Magnesium</keyword>
<dbReference type="EC" id="3.1.3.1" evidence="5"/>
<dbReference type="Gene3D" id="1.10.60.40">
    <property type="match status" value="1"/>
</dbReference>
<dbReference type="GO" id="GO:0046872">
    <property type="term" value="F:metal ion binding"/>
    <property type="evidence" value="ECO:0007669"/>
    <property type="project" value="UniProtKB-KW"/>
</dbReference>
<keyword evidence="5" id="KW-0378">Hydrolase</keyword>
<dbReference type="GO" id="GO:0004035">
    <property type="term" value="F:alkaline phosphatase activity"/>
    <property type="evidence" value="ECO:0007669"/>
    <property type="project" value="UniProtKB-EC"/>
</dbReference>
<comment type="similarity">
    <text evidence="4">Belongs to the alkaline phosphatase family.</text>
</comment>
<dbReference type="SUPFAM" id="SSF53649">
    <property type="entry name" value="Alkaline phosphatase-like"/>
    <property type="match status" value="1"/>
</dbReference>
<dbReference type="EMBL" id="JACIEP010000010">
    <property type="protein sequence ID" value="MBB4037043.1"/>
    <property type="molecule type" value="Genomic_DNA"/>
</dbReference>
<evidence type="ECO:0000256" key="4">
    <source>
        <dbReference type="RuleBase" id="RU003946"/>
    </source>
</evidence>
<feature type="binding site" evidence="3">
    <location>
        <position position="39"/>
    </location>
    <ligand>
        <name>Mg(2+)</name>
        <dbReference type="ChEBI" id="CHEBI:18420"/>
    </ligand>
</feature>